<evidence type="ECO:0000313" key="4">
    <source>
        <dbReference type="EMBL" id="SEI83828.1"/>
    </source>
</evidence>
<protein>
    <submittedName>
        <fullName evidence="4">Putative ABC transport system ATP-binding protein</fullName>
    </submittedName>
</protein>
<dbReference type="Pfam" id="PF00005">
    <property type="entry name" value="ABC_tran"/>
    <property type="match status" value="1"/>
</dbReference>
<dbReference type="PANTHER" id="PTHR24220">
    <property type="entry name" value="IMPORT ATP-BINDING PROTEIN"/>
    <property type="match status" value="1"/>
</dbReference>
<dbReference type="PROSITE" id="PS50893">
    <property type="entry name" value="ABC_TRANSPORTER_2"/>
    <property type="match status" value="1"/>
</dbReference>
<dbReference type="STRING" id="1227549.SAMN05444007_102446"/>
<organism evidence="4 5">
    <name type="scientific">Cribrihabitans marinus</name>
    <dbReference type="NCBI Taxonomy" id="1227549"/>
    <lineage>
        <taxon>Bacteria</taxon>
        <taxon>Pseudomonadati</taxon>
        <taxon>Pseudomonadota</taxon>
        <taxon>Alphaproteobacteria</taxon>
        <taxon>Rhodobacterales</taxon>
        <taxon>Paracoccaceae</taxon>
        <taxon>Cribrihabitans</taxon>
    </lineage>
</organism>
<dbReference type="Gene3D" id="3.40.50.300">
    <property type="entry name" value="P-loop containing nucleotide triphosphate hydrolases"/>
    <property type="match status" value="1"/>
</dbReference>
<evidence type="ECO:0000256" key="2">
    <source>
        <dbReference type="ARBA" id="ARBA00022840"/>
    </source>
</evidence>
<dbReference type="InterPro" id="IPR027417">
    <property type="entry name" value="P-loop_NTPase"/>
</dbReference>
<reference evidence="4 5" key="1">
    <citation type="submission" date="2016-10" db="EMBL/GenBank/DDBJ databases">
        <authorList>
            <person name="de Groot N.N."/>
        </authorList>
    </citation>
    <scope>NUCLEOTIDE SEQUENCE [LARGE SCALE GENOMIC DNA]</scope>
    <source>
        <strain evidence="4 5">DSM 29340</strain>
    </source>
</reference>
<accession>A0A1H6TUT1</accession>
<dbReference type="Proteomes" id="UP000199379">
    <property type="component" value="Unassembled WGS sequence"/>
</dbReference>
<name>A0A1H6TUT1_9RHOB</name>
<evidence type="ECO:0000259" key="3">
    <source>
        <dbReference type="PROSITE" id="PS50893"/>
    </source>
</evidence>
<dbReference type="InterPro" id="IPR003593">
    <property type="entry name" value="AAA+_ATPase"/>
</dbReference>
<dbReference type="RefSeq" id="WP_092362978.1">
    <property type="nucleotide sequence ID" value="NZ_BMGV01000002.1"/>
</dbReference>
<dbReference type="InterPro" id="IPR003439">
    <property type="entry name" value="ABC_transporter-like_ATP-bd"/>
</dbReference>
<keyword evidence="5" id="KW-1185">Reference proteome</keyword>
<dbReference type="GO" id="GO:0005886">
    <property type="term" value="C:plasma membrane"/>
    <property type="evidence" value="ECO:0007669"/>
    <property type="project" value="TreeGrafter"/>
</dbReference>
<keyword evidence="2 4" id="KW-0067">ATP-binding</keyword>
<dbReference type="InterPro" id="IPR015854">
    <property type="entry name" value="ABC_transpr_LolD-like"/>
</dbReference>
<dbReference type="SMART" id="SM00382">
    <property type="entry name" value="AAA"/>
    <property type="match status" value="1"/>
</dbReference>
<keyword evidence="1" id="KW-0547">Nucleotide-binding</keyword>
<sequence>MGAGLCIRNGRVSLGVRGRGFEVQVAELEIAPGHAVALTGESGSGKTLVLELLGLLRAPGPGMAYTCAGQDLAGLWAAGPRSAALARSRGRVFGFVPQTGGLVPFLTVADNIALPQRLTGRVDTGWCATLIDRLGLDGTAGLYPGDLSIGQRQRTAIARALAHRPPVVIADEPTAALDPARADAVLALLLETAQEGGSTLILSSHDTPRLERLGIDRLSLHVTPGEPPVSRLQAGRC</sequence>
<dbReference type="AlphaFoldDB" id="A0A1H6TUT1"/>
<dbReference type="SUPFAM" id="SSF52540">
    <property type="entry name" value="P-loop containing nucleoside triphosphate hydrolases"/>
    <property type="match status" value="1"/>
</dbReference>
<gene>
    <name evidence="4" type="ORF">SAMN05444007_102446</name>
</gene>
<proteinExistence type="predicted"/>
<dbReference type="OrthoDB" id="9802264at2"/>
<dbReference type="GO" id="GO:0005524">
    <property type="term" value="F:ATP binding"/>
    <property type="evidence" value="ECO:0007669"/>
    <property type="project" value="UniProtKB-KW"/>
</dbReference>
<evidence type="ECO:0000313" key="5">
    <source>
        <dbReference type="Proteomes" id="UP000199379"/>
    </source>
</evidence>
<dbReference type="EMBL" id="FNYD01000002">
    <property type="protein sequence ID" value="SEI83828.1"/>
    <property type="molecule type" value="Genomic_DNA"/>
</dbReference>
<feature type="domain" description="ABC transporter" evidence="3">
    <location>
        <begin position="7"/>
        <end position="232"/>
    </location>
</feature>
<dbReference type="GO" id="GO:0016887">
    <property type="term" value="F:ATP hydrolysis activity"/>
    <property type="evidence" value="ECO:0007669"/>
    <property type="project" value="InterPro"/>
</dbReference>
<evidence type="ECO:0000256" key="1">
    <source>
        <dbReference type="ARBA" id="ARBA00022741"/>
    </source>
</evidence>
<dbReference type="GO" id="GO:0022857">
    <property type="term" value="F:transmembrane transporter activity"/>
    <property type="evidence" value="ECO:0007669"/>
    <property type="project" value="TreeGrafter"/>
</dbReference>